<dbReference type="InterPro" id="IPR029018">
    <property type="entry name" value="Hex-like_dom2"/>
</dbReference>
<sequence>MNRNILTCLLPALMIVIPGVVARAAEPLVDRSSNETATGQLAVNGDTPWIVMAEDFANPAIQEAIRDAERDWYKVFGYPPVIFRDNTRGSWNGPVIAFGSAANTRALFESDVPEGKEQFRVTTGKVKHNPAITAVGADTRGTIYAIYTFCEEVLGVDPMYVFTDNQPKKRNEISVAADFDVVSKEPTFEYRGWFINDEELHDGMHRDPLGGNVISMEWMDKILETLLRCKGNMIAPESAPYSDATVYELCKRRDVVITFHHILPVGLNMMDWPKGVPFSFVDHKDILIDAWTKSAKVLADKKVAWTIGFRGESDGAFWNSDPAAPKDDVGRAAVIAEAMQVQTEIIRKIDPDATIIAALWNEQGKFYNEGLLKVPDGVCKMFADDGRGYMRDKGDGSDLSPGDGLYYHVMMMMNTQNRTTEGVPPARFYSELKRYVEKDATKYAIINVSGIRPAAMSVEAITDFLWDARPALSKSPEESMRDYLTDWYARQFSLELASELTDLRLQYYDIPYVREKMPIQGRWHGARGEHLIQYLTQEMLKQYSKAIQNGEDLQSISGFENQFNQAKEPLAETAEYFPPLWAKTKQLEDQIPADRKDFYQAHFTYQVAVHMYSCRMLAIVNNAFKDYLKNRDPQAFAKNIEPALAELEKVLVEAHKAEYGIWDTMFMHVRLMDMWRTRLLLKSTIAKIQGEPYTDEYRGFMRGSFWGSAQDYMEYSEGVFPYFYKHSGRGLEVLESGEPLPEKIHQQEPTPPNDLIGNVEFDSKNAYEVVPNGFRSGAVLWTDRGFKVGEIPAELDGATYIRTPMEDRANPSGDLISFTLKKDSVIYVGLKDEVRKLPVWLADWEATGMSVNASNKLLLYRKKFQAKESAVLGSLVGSGVSAMYTVVIHEQ</sequence>
<dbReference type="Gene3D" id="3.30.379.10">
    <property type="entry name" value="Chitobiase/beta-hexosaminidase domain 2-like"/>
    <property type="match status" value="1"/>
</dbReference>
<protein>
    <submittedName>
        <fullName evidence="3">Glycosyl hydrolase 115 family protein</fullName>
    </submittedName>
</protein>
<feature type="chain" id="PRO_5045759316" evidence="2">
    <location>
        <begin position="25"/>
        <end position="891"/>
    </location>
</feature>
<proteinExistence type="predicted"/>
<evidence type="ECO:0000313" key="3">
    <source>
        <dbReference type="EMBL" id="MCM2374907.1"/>
    </source>
</evidence>
<dbReference type="RefSeq" id="WP_250933185.1">
    <property type="nucleotide sequence ID" value="NZ_JAMQBK010000112.1"/>
</dbReference>
<comment type="caution">
    <text evidence="3">The sequence shown here is derived from an EMBL/GenBank/DDBJ whole genome shotgun (WGS) entry which is preliminary data.</text>
</comment>
<evidence type="ECO:0000256" key="2">
    <source>
        <dbReference type="SAM" id="SignalP"/>
    </source>
</evidence>
<dbReference type="PANTHER" id="PTHR37842">
    <property type="match status" value="1"/>
</dbReference>
<feature type="signal peptide" evidence="2">
    <location>
        <begin position="1"/>
        <end position="24"/>
    </location>
</feature>
<evidence type="ECO:0000313" key="4">
    <source>
        <dbReference type="Proteomes" id="UP001202961"/>
    </source>
</evidence>
<accession>A0ABT0UD10</accession>
<dbReference type="Gene3D" id="3.20.20.520">
    <property type="entry name" value="Glycosyl hydrolase family 115"/>
    <property type="match status" value="1"/>
</dbReference>
<reference evidence="3 4" key="1">
    <citation type="journal article" date="2022" name="Syst. Appl. Microbiol.">
        <title>Rhodopirellula aestuarii sp. nov., a novel member of the genus Rhodopirellula isolated from brackish sediments collected in the Tagus River estuary, Portugal.</title>
        <authorList>
            <person name="Vitorino I.R."/>
            <person name="Klimek D."/>
            <person name="Calusinska M."/>
            <person name="Lobo-da-Cunha A."/>
            <person name="Vasconcelos V."/>
            <person name="Lage O.M."/>
        </authorList>
    </citation>
    <scope>NUCLEOTIDE SEQUENCE [LARGE SCALE GENOMIC DNA]</scope>
    <source>
        <strain evidence="3 4">ICT_H3.1</strain>
    </source>
</reference>
<dbReference type="Proteomes" id="UP001202961">
    <property type="component" value="Unassembled WGS sequence"/>
</dbReference>
<dbReference type="EMBL" id="JAMQBK010000112">
    <property type="protein sequence ID" value="MCM2374907.1"/>
    <property type="molecule type" value="Genomic_DNA"/>
</dbReference>
<dbReference type="Pfam" id="PF15979">
    <property type="entry name" value="Glyco_hydro_115"/>
    <property type="match status" value="1"/>
</dbReference>
<organism evidence="3 4">
    <name type="scientific">Aporhodopirellula aestuarii</name>
    <dbReference type="NCBI Taxonomy" id="2950107"/>
    <lineage>
        <taxon>Bacteria</taxon>
        <taxon>Pseudomonadati</taxon>
        <taxon>Planctomycetota</taxon>
        <taxon>Planctomycetia</taxon>
        <taxon>Pirellulales</taxon>
        <taxon>Pirellulaceae</taxon>
        <taxon>Aporhodopirellula</taxon>
    </lineage>
</organism>
<keyword evidence="1 3" id="KW-0378">Hydrolase</keyword>
<dbReference type="SUPFAM" id="SSF55545">
    <property type="entry name" value="beta-N-acetylhexosaminidase-like domain"/>
    <property type="match status" value="1"/>
</dbReference>
<dbReference type="InterPro" id="IPR042301">
    <property type="entry name" value="GH115_sf"/>
</dbReference>
<name>A0ABT0UD10_9BACT</name>
<keyword evidence="4" id="KW-1185">Reference proteome</keyword>
<evidence type="ECO:0000256" key="1">
    <source>
        <dbReference type="ARBA" id="ARBA00022801"/>
    </source>
</evidence>
<dbReference type="GO" id="GO:0016787">
    <property type="term" value="F:hydrolase activity"/>
    <property type="evidence" value="ECO:0007669"/>
    <property type="project" value="UniProtKB-KW"/>
</dbReference>
<gene>
    <name evidence="3" type="ORF">NB063_30155</name>
</gene>
<dbReference type="InterPro" id="IPR031924">
    <property type="entry name" value="GH115"/>
</dbReference>
<dbReference type="PANTHER" id="PTHR37842:SF2">
    <property type="entry name" value="GYLCOSYL HYDROLASE 115 C-TERMINAL DOMAIN-CONTAINING PROTEIN"/>
    <property type="match status" value="1"/>
</dbReference>
<keyword evidence="2" id="KW-0732">Signal</keyword>